<accession>A0A1E7FFN3</accession>
<feature type="region of interest" description="Disordered" evidence="1">
    <location>
        <begin position="101"/>
        <end position="130"/>
    </location>
</feature>
<feature type="compositionally biased region" description="Low complexity" evidence="1">
    <location>
        <begin position="53"/>
        <end position="70"/>
    </location>
</feature>
<sequence length="491" mass="56034">MANNTSNNSNIRNGVNNSNNNNAAAAAAARGKGSVGRSATIASSPTSSGNTITAATATSAPPSKTSKAAAQMQKMREANNKYKNLLKMAKERIEQQEIDLKKMRETRLDEETTASKDSGSDNYNNNNSNYLDDAATNDDLNYWNLVRVSQRIRVDLEAHELNARGSNEEIWALIEWERDDTDRDMIDNNGQQQQQQQQQSSSNNNNRKKLWKRFDSGSELKDFIRRDTGEPLTLPPYSLTPQQSSRTTVEADKKVSSITEEYRRFRVKSEMTRKKMDAQVRELQSSNVETTKRQIEGREHVEQEMEATRRTEHNQLARMRTDAARQEDQWKEAYDILLKENDALKCSGSDAILASQWRQRYEACLKEKDDAVHKLQSVQKRDQSHQLQQSSSSERKYEMKYRDLKESFRLYRKKAKEIFVSQAAAAATSNIIGEEDSKLSYLKNLMVNYLTADPEVRDHMEKAIGTVLKFTPSDIAIIEKKKTDDASWGLF</sequence>
<protein>
    <recommendedName>
        <fullName evidence="2">GRIP domain-containing protein</fullName>
    </recommendedName>
</protein>
<reference evidence="3 4" key="1">
    <citation type="submission" date="2016-09" db="EMBL/GenBank/DDBJ databases">
        <title>Extensive genetic diversity and differential bi-allelic expression allows diatom success in the polar Southern Ocean.</title>
        <authorList>
            <consortium name="DOE Joint Genome Institute"/>
            <person name="Mock T."/>
            <person name="Otillar R.P."/>
            <person name="Strauss J."/>
            <person name="Dupont C."/>
            <person name="Frickenhaus S."/>
            <person name="Maumus F."/>
            <person name="Mcmullan M."/>
            <person name="Sanges R."/>
            <person name="Schmutz J."/>
            <person name="Toseland A."/>
            <person name="Valas R."/>
            <person name="Veluchamy A."/>
            <person name="Ward B.J."/>
            <person name="Allen A."/>
            <person name="Barry K."/>
            <person name="Falciatore A."/>
            <person name="Ferrante M."/>
            <person name="Fortunato A.E."/>
            <person name="Gloeckner G."/>
            <person name="Gruber A."/>
            <person name="Hipkin R."/>
            <person name="Janech M."/>
            <person name="Kroth P."/>
            <person name="Leese F."/>
            <person name="Lindquist E."/>
            <person name="Lyon B.R."/>
            <person name="Martin J."/>
            <person name="Mayer C."/>
            <person name="Parker M."/>
            <person name="Quesneville H."/>
            <person name="Raymond J."/>
            <person name="Uhlig C."/>
            <person name="Valentin K.U."/>
            <person name="Worden A.Z."/>
            <person name="Armbrust E.V."/>
            <person name="Bowler C."/>
            <person name="Green B."/>
            <person name="Moulton V."/>
            <person name="Van Oosterhout C."/>
            <person name="Grigoriev I."/>
        </authorList>
    </citation>
    <scope>NUCLEOTIDE SEQUENCE [LARGE SCALE GENOMIC DNA]</scope>
    <source>
        <strain evidence="3 4">CCMP1102</strain>
    </source>
</reference>
<evidence type="ECO:0000313" key="3">
    <source>
        <dbReference type="EMBL" id="OEU16981.1"/>
    </source>
</evidence>
<feature type="compositionally biased region" description="Low complexity" evidence="1">
    <location>
        <begin position="115"/>
        <end position="130"/>
    </location>
</feature>
<feature type="region of interest" description="Disordered" evidence="1">
    <location>
        <begin position="183"/>
        <end position="209"/>
    </location>
</feature>
<keyword evidence="4" id="KW-1185">Reference proteome</keyword>
<name>A0A1E7FFN3_9STRA</name>
<evidence type="ECO:0000256" key="1">
    <source>
        <dbReference type="SAM" id="MobiDB-lite"/>
    </source>
</evidence>
<feature type="compositionally biased region" description="Low complexity" evidence="1">
    <location>
        <begin position="24"/>
        <end position="39"/>
    </location>
</feature>
<feature type="compositionally biased region" description="Basic and acidic residues" evidence="1">
    <location>
        <begin position="101"/>
        <end position="114"/>
    </location>
</feature>
<proteinExistence type="predicted"/>
<dbReference type="AlphaFoldDB" id="A0A1E7FFN3"/>
<feature type="compositionally biased region" description="Low complexity" evidence="1">
    <location>
        <begin position="188"/>
        <end position="205"/>
    </location>
</feature>
<evidence type="ECO:0000313" key="4">
    <source>
        <dbReference type="Proteomes" id="UP000095751"/>
    </source>
</evidence>
<evidence type="ECO:0000259" key="2">
    <source>
        <dbReference type="PROSITE" id="PS50913"/>
    </source>
</evidence>
<dbReference type="KEGG" id="fcy:FRACYDRAFT_185478"/>
<dbReference type="InterPro" id="IPR000237">
    <property type="entry name" value="GRIP_dom"/>
</dbReference>
<feature type="region of interest" description="Disordered" evidence="1">
    <location>
        <begin position="300"/>
        <end position="323"/>
    </location>
</feature>
<dbReference type="Gene3D" id="1.10.220.60">
    <property type="entry name" value="GRIP domain"/>
    <property type="match status" value="1"/>
</dbReference>
<feature type="region of interest" description="Disordered" evidence="1">
    <location>
        <begin position="24"/>
        <end position="74"/>
    </location>
</feature>
<dbReference type="Pfam" id="PF01465">
    <property type="entry name" value="GRIP"/>
    <property type="match status" value="1"/>
</dbReference>
<dbReference type="EMBL" id="KV784358">
    <property type="protein sequence ID" value="OEU16981.1"/>
    <property type="molecule type" value="Genomic_DNA"/>
</dbReference>
<feature type="compositionally biased region" description="Polar residues" evidence="1">
    <location>
        <begin position="40"/>
        <end position="52"/>
    </location>
</feature>
<feature type="region of interest" description="Disordered" evidence="1">
    <location>
        <begin position="227"/>
        <end position="255"/>
    </location>
</feature>
<dbReference type="PROSITE" id="PS50913">
    <property type="entry name" value="GRIP"/>
    <property type="match status" value="1"/>
</dbReference>
<organism evidence="3 4">
    <name type="scientific">Fragilariopsis cylindrus CCMP1102</name>
    <dbReference type="NCBI Taxonomy" id="635003"/>
    <lineage>
        <taxon>Eukaryota</taxon>
        <taxon>Sar</taxon>
        <taxon>Stramenopiles</taxon>
        <taxon>Ochrophyta</taxon>
        <taxon>Bacillariophyta</taxon>
        <taxon>Bacillariophyceae</taxon>
        <taxon>Bacillariophycidae</taxon>
        <taxon>Bacillariales</taxon>
        <taxon>Bacillariaceae</taxon>
        <taxon>Fragilariopsis</taxon>
    </lineage>
</organism>
<gene>
    <name evidence="3" type="ORF">FRACYDRAFT_185478</name>
</gene>
<dbReference type="InParanoid" id="A0A1E7FFN3"/>
<dbReference type="Proteomes" id="UP000095751">
    <property type="component" value="Unassembled WGS sequence"/>
</dbReference>
<dbReference type="SMART" id="SM00755">
    <property type="entry name" value="Grip"/>
    <property type="match status" value="1"/>
</dbReference>
<feature type="compositionally biased region" description="Polar residues" evidence="1">
    <location>
        <begin position="239"/>
        <end position="248"/>
    </location>
</feature>
<dbReference type="OrthoDB" id="5848685at2759"/>
<feature type="domain" description="GRIP" evidence="2">
    <location>
        <begin position="432"/>
        <end position="481"/>
    </location>
</feature>